<dbReference type="GO" id="GO:0016628">
    <property type="term" value="F:oxidoreductase activity, acting on the CH-CH group of donors, NAD or NADP as acceptor"/>
    <property type="evidence" value="ECO:0007669"/>
    <property type="project" value="InterPro"/>
</dbReference>
<keyword evidence="2" id="KW-0560">Oxidoreductase</keyword>
<dbReference type="Proteomes" id="UP000267798">
    <property type="component" value="Unassembled WGS sequence"/>
</dbReference>
<dbReference type="SMART" id="SM00984">
    <property type="entry name" value="UDPG_MGDP_dh_C"/>
    <property type="match status" value="1"/>
</dbReference>
<protein>
    <submittedName>
        <fullName evidence="6">Nucleotide sugar dehydrogenase</fullName>
    </submittedName>
</protein>
<evidence type="ECO:0000259" key="5">
    <source>
        <dbReference type="SMART" id="SM00984"/>
    </source>
</evidence>
<dbReference type="InterPro" id="IPR036291">
    <property type="entry name" value="NAD(P)-bd_dom_sf"/>
</dbReference>
<comment type="caution">
    <text evidence="6">The sequence shown here is derived from an EMBL/GenBank/DDBJ whole genome shotgun (WGS) entry which is preliminary data.</text>
</comment>
<dbReference type="InterPro" id="IPR008927">
    <property type="entry name" value="6-PGluconate_DH-like_C_sf"/>
</dbReference>
<dbReference type="NCBIfam" id="TIGR03026">
    <property type="entry name" value="NDP-sugDHase"/>
    <property type="match status" value="1"/>
</dbReference>
<dbReference type="InterPro" id="IPR014027">
    <property type="entry name" value="UDP-Glc/GDP-Man_DH_C"/>
</dbReference>
<dbReference type="SUPFAM" id="SSF51735">
    <property type="entry name" value="NAD(P)-binding Rossmann-fold domains"/>
    <property type="match status" value="1"/>
</dbReference>
<evidence type="ECO:0000256" key="4">
    <source>
        <dbReference type="PIRNR" id="PIRNR000124"/>
    </source>
</evidence>
<dbReference type="EMBL" id="QXQB01000003">
    <property type="protein sequence ID" value="RJX38934.1"/>
    <property type="molecule type" value="Genomic_DNA"/>
</dbReference>
<name>A0A3A6PYV5_9BACL</name>
<dbReference type="InterPro" id="IPR028359">
    <property type="entry name" value="UDP_ManNAc/GlcNAc_DH"/>
</dbReference>
<keyword evidence="7" id="KW-1185">Reference proteome</keyword>
<dbReference type="InterPro" id="IPR036220">
    <property type="entry name" value="UDP-Glc/GDP-Man_DH_C_sf"/>
</dbReference>
<dbReference type="PIRSF" id="PIRSF000124">
    <property type="entry name" value="UDPglc_GDPman_dh"/>
    <property type="match status" value="1"/>
</dbReference>
<dbReference type="InterPro" id="IPR001732">
    <property type="entry name" value="UDP-Glc/GDP-Man_DH_N"/>
</dbReference>
<dbReference type="Pfam" id="PF03720">
    <property type="entry name" value="UDPG_MGDP_dh_C"/>
    <property type="match status" value="1"/>
</dbReference>
<dbReference type="PIRSF" id="PIRSF500136">
    <property type="entry name" value="UDP_ManNAc_DH"/>
    <property type="match status" value="1"/>
</dbReference>
<dbReference type="PANTHER" id="PTHR43491">
    <property type="entry name" value="UDP-N-ACETYL-D-MANNOSAMINE DEHYDROGENASE"/>
    <property type="match status" value="1"/>
</dbReference>
<feature type="domain" description="UDP-glucose/GDP-mannose dehydrogenase C-terminal" evidence="5">
    <location>
        <begin position="331"/>
        <end position="433"/>
    </location>
</feature>
<sequence length="446" mass="48938">MNEETGMKRMMYTRLANRETAIAIIGLGHAGLSLALAFSKHAPVIGFDSRADLIERYRQGIDATGDRSYPAIRDSHIEFTSDETRLEHADFYIIAVPASTGRGVAPGLSLVLEASQTVARRMKIGAVVVYETTLYPGMIEETCIPVLEEVSGLLSGEDFKVGCSPGSGRGDDSPELSRRAAKRIVSGMDDEALDIVASVYSMIADSGVFRAGSMKAAESAQAIGKARRDLHLAFMNELSMLCNRLGVDTRAAMEAACVYEEELPVRPGLPGSQSEEAGACDLLRHAEAAGYAFPLLRAGRHINDGMGRYIAQQFIKQLTGLRMDIRFARVGIIGFAAHENNPDIRYTQVSDIVDELQQYGIYPIIVDPLVDRRLAYEQYGIELSDLSALHHLNAVLVATPHEMIADMGVADFDKLFGDSQKKLLCDVKGIYNREAFELEGYRYWSL</sequence>
<dbReference type="AlphaFoldDB" id="A0A3A6PYV5"/>
<reference evidence="6 7" key="1">
    <citation type="submission" date="2018-09" db="EMBL/GenBank/DDBJ databases">
        <title>Paenibacillus aracenensis nov. sp. isolated from a cave in southern Spain.</title>
        <authorList>
            <person name="Jurado V."/>
            <person name="Gutierrez-Patricio S."/>
            <person name="Gonzalez-Pimentel J.L."/>
            <person name="Miller A.Z."/>
            <person name="Laiz L."/>
            <person name="Saiz-Jimenez C."/>
        </authorList>
    </citation>
    <scope>NUCLEOTIDE SEQUENCE [LARGE SCALE GENOMIC DNA]</scope>
    <source>
        <strain evidence="6 7">JCM 19203</strain>
    </source>
</reference>
<organism evidence="6 7">
    <name type="scientific">Paenibacillus pinisoli</name>
    <dbReference type="NCBI Taxonomy" id="1276110"/>
    <lineage>
        <taxon>Bacteria</taxon>
        <taxon>Bacillati</taxon>
        <taxon>Bacillota</taxon>
        <taxon>Bacilli</taxon>
        <taxon>Bacillales</taxon>
        <taxon>Paenibacillaceae</taxon>
        <taxon>Paenibacillus</taxon>
    </lineage>
</organism>
<evidence type="ECO:0000256" key="1">
    <source>
        <dbReference type="ARBA" id="ARBA00006601"/>
    </source>
</evidence>
<gene>
    <name evidence="6" type="ORF">D3P09_15605</name>
</gene>
<evidence type="ECO:0000256" key="2">
    <source>
        <dbReference type="ARBA" id="ARBA00023002"/>
    </source>
</evidence>
<evidence type="ECO:0000313" key="7">
    <source>
        <dbReference type="Proteomes" id="UP000267798"/>
    </source>
</evidence>
<keyword evidence="3" id="KW-0520">NAD</keyword>
<evidence type="ECO:0000313" key="6">
    <source>
        <dbReference type="EMBL" id="RJX38934.1"/>
    </source>
</evidence>
<dbReference type="GO" id="GO:0051287">
    <property type="term" value="F:NAD binding"/>
    <property type="evidence" value="ECO:0007669"/>
    <property type="project" value="InterPro"/>
</dbReference>
<dbReference type="RefSeq" id="WP_120111789.1">
    <property type="nucleotide sequence ID" value="NZ_QXQB01000003.1"/>
</dbReference>
<proteinExistence type="inferred from homology"/>
<evidence type="ECO:0000256" key="3">
    <source>
        <dbReference type="ARBA" id="ARBA00023027"/>
    </source>
</evidence>
<dbReference type="InterPro" id="IPR014026">
    <property type="entry name" value="UDP-Glc/GDP-Man_DH_dimer"/>
</dbReference>
<dbReference type="GO" id="GO:0016616">
    <property type="term" value="F:oxidoreductase activity, acting on the CH-OH group of donors, NAD or NADP as acceptor"/>
    <property type="evidence" value="ECO:0007669"/>
    <property type="project" value="InterPro"/>
</dbReference>
<dbReference type="InterPro" id="IPR017476">
    <property type="entry name" value="UDP-Glc/GDP-Man"/>
</dbReference>
<dbReference type="Pfam" id="PF03721">
    <property type="entry name" value="UDPG_MGDP_dh_N"/>
    <property type="match status" value="1"/>
</dbReference>
<dbReference type="OrthoDB" id="9803238at2"/>
<dbReference type="GO" id="GO:0000271">
    <property type="term" value="P:polysaccharide biosynthetic process"/>
    <property type="evidence" value="ECO:0007669"/>
    <property type="project" value="InterPro"/>
</dbReference>
<dbReference type="SUPFAM" id="SSF48179">
    <property type="entry name" value="6-phosphogluconate dehydrogenase C-terminal domain-like"/>
    <property type="match status" value="1"/>
</dbReference>
<dbReference type="Pfam" id="PF00984">
    <property type="entry name" value="UDPG_MGDP_dh"/>
    <property type="match status" value="1"/>
</dbReference>
<comment type="similarity">
    <text evidence="1 4">Belongs to the UDP-glucose/GDP-mannose dehydrogenase family.</text>
</comment>
<dbReference type="Gene3D" id="3.40.50.720">
    <property type="entry name" value="NAD(P)-binding Rossmann-like Domain"/>
    <property type="match status" value="2"/>
</dbReference>
<dbReference type="PANTHER" id="PTHR43491:SF2">
    <property type="entry name" value="UDP-N-ACETYL-D-MANNOSAMINE DEHYDROGENASE"/>
    <property type="match status" value="1"/>
</dbReference>
<accession>A0A3A6PYV5</accession>
<dbReference type="SUPFAM" id="SSF52413">
    <property type="entry name" value="UDP-glucose/GDP-mannose dehydrogenase C-terminal domain"/>
    <property type="match status" value="1"/>
</dbReference>